<dbReference type="EMBL" id="AJJU01000010">
    <property type="protein sequence ID" value="EID74608.1"/>
    <property type="molecule type" value="Genomic_DNA"/>
</dbReference>
<dbReference type="Proteomes" id="UP000005938">
    <property type="component" value="Unassembled WGS sequence"/>
</dbReference>
<evidence type="ECO:0000313" key="1">
    <source>
        <dbReference type="EMBL" id="EID74608.1"/>
    </source>
</evidence>
<accession>I0WDZ2</accession>
<dbReference type="OrthoDB" id="9794948at2"/>
<dbReference type="STRING" id="946077.W5A_08757"/>
<gene>
    <name evidence="1" type="ORF">W5A_08757</name>
</gene>
<sequence>MNYPPKHHQEQNFENIVSLIKEYPLATMLSVKDNDVLATHVPLIYEKTENYGKLIGHLDKFNPQLETIQNGTQVTIIFHGPDTYISPSVYSTPQLPTWNYLKAHLKGKVNLYTDKEKIKRNLISMTEFMEDPSPNYILAPDNPRMLAYLDYIVGFEITITNWEGKYKFSQDKLSKDQELAKLELINKNQHRINDFIEHIFSNHQQA</sequence>
<organism evidence="1 2">
    <name type="scientific">Imtechella halotolerans K1</name>
    <dbReference type="NCBI Taxonomy" id="946077"/>
    <lineage>
        <taxon>Bacteria</taxon>
        <taxon>Pseudomonadati</taxon>
        <taxon>Bacteroidota</taxon>
        <taxon>Flavobacteriia</taxon>
        <taxon>Flavobacteriales</taxon>
        <taxon>Flavobacteriaceae</taxon>
        <taxon>Imtechella</taxon>
    </lineage>
</organism>
<reference evidence="1 2" key="1">
    <citation type="journal article" date="2012" name="J. Bacteriol.">
        <title>Genome Sequence of the Halotolerant Bacterium Imtechella halotolerans K1T.</title>
        <authorList>
            <person name="Kumar S."/>
            <person name="Vikram S."/>
            <person name="Subramanian S."/>
            <person name="Raghava G.P."/>
            <person name="Pinnaka A.K."/>
        </authorList>
    </citation>
    <scope>NUCLEOTIDE SEQUENCE [LARGE SCALE GENOMIC DNA]</scope>
    <source>
        <strain evidence="1 2">K1</strain>
    </source>
</reference>
<dbReference type="AlphaFoldDB" id="I0WDZ2"/>
<evidence type="ECO:0000313" key="2">
    <source>
        <dbReference type="Proteomes" id="UP000005938"/>
    </source>
</evidence>
<dbReference type="eggNOG" id="COG2808">
    <property type="taxonomic scope" value="Bacteria"/>
</dbReference>
<dbReference type="SUPFAM" id="SSF50475">
    <property type="entry name" value="FMN-binding split barrel"/>
    <property type="match status" value="1"/>
</dbReference>
<dbReference type="RefSeq" id="WP_008239601.1">
    <property type="nucleotide sequence ID" value="NZ_AJJU01000010.1"/>
</dbReference>
<dbReference type="PANTHER" id="PTHR35802">
    <property type="entry name" value="PROTEASE SYNTHASE AND SPORULATION PROTEIN PAI 2"/>
    <property type="match status" value="1"/>
</dbReference>
<comment type="caution">
    <text evidence="1">The sequence shown here is derived from an EMBL/GenBank/DDBJ whole genome shotgun (WGS) entry which is preliminary data.</text>
</comment>
<dbReference type="PANTHER" id="PTHR35802:SF1">
    <property type="entry name" value="PROTEASE SYNTHASE AND SPORULATION PROTEIN PAI 2"/>
    <property type="match status" value="1"/>
</dbReference>
<dbReference type="Pfam" id="PF04299">
    <property type="entry name" value="FMN_bind_2"/>
    <property type="match status" value="1"/>
</dbReference>
<name>I0WDZ2_9FLAO</name>
<dbReference type="Gene3D" id="2.30.110.10">
    <property type="entry name" value="Electron Transport, Fmn-binding Protein, Chain A"/>
    <property type="match status" value="1"/>
</dbReference>
<protein>
    <submittedName>
        <fullName evidence="1">FMN-binding negative transcriptional regulator</fullName>
    </submittedName>
</protein>
<dbReference type="InterPro" id="IPR012349">
    <property type="entry name" value="Split_barrel_FMN-bd"/>
</dbReference>
<keyword evidence="2" id="KW-1185">Reference proteome</keyword>
<dbReference type="PIRSF" id="PIRSF010372">
    <property type="entry name" value="PaiB"/>
    <property type="match status" value="1"/>
</dbReference>
<dbReference type="InterPro" id="IPR007396">
    <property type="entry name" value="TR_PAI2-type"/>
</dbReference>
<proteinExistence type="predicted"/>